<keyword evidence="10" id="KW-1185">Reference proteome</keyword>
<dbReference type="InterPro" id="IPR037185">
    <property type="entry name" value="EmrE-like"/>
</dbReference>
<feature type="transmembrane region" description="Helical" evidence="7">
    <location>
        <begin position="256"/>
        <end position="275"/>
    </location>
</feature>
<dbReference type="RefSeq" id="WP_256130798.1">
    <property type="nucleotide sequence ID" value="NZ_JANFXK010000002.1"/>
</dbReference>
<dbReference type="PANTHER" id="PTHR32322:SF18">
    <property type="entry name" value="S-ADENOSYLMETHIONINE_S-ADENOSYLHOMOCYSTEINE TRANSPORTER"/>
    <property type="match status" value="1"/>
</dbReference>
<feature type="transmembrane region" description="Helical" evidence="7">
    <location>
        <begin position="187"/>
        <end position="208"/>
    </location>
</feature>
<dbReference type="InterPro" id="IPR000620">
    <property type="entry name" value="EamA_dom"/>
</dbReference>
<keyword evidence="4 7" id="KW-0812">Transmembrane</keyword>
<feature type="transmembrane region" description="Helical" evidence="7">
    <location>
        <begin position="75"/>
        <end position="96"/>
    </location>
</feature>
<feature type="transmembrane region" description="Helical" evidence="7">
    <location>
        <begin position="102"/>
        <end position="121"/>
    </location>
</feature>
<sequence>MKAFHNNQTLVGCASAFICEILFGLSYLFTKQAIASASGAALLSWRFLVALAVMSLFLLVGIIKIDIRGKRLRPLFLIALFQPVIYFVAETAGISATTASESGSFLACIPIVTLVASSLFLKKKPQPMQAVGICVTLSGVLCCVLAKGMDASFSPFGYLMLCLAVVSYSLYCVFVEKSVDFSDIEKTYVMVAAGAIVFTAIAIAQNISAGTLVEYIKLPLTNRDFLQAILYQGLGCSVVAFFLSNVAIANIGTNRTASFVGISTAVSILAGVFILNESFSPVQAAGTILIIGGVYLANAALKGR</sequence>
<feature type="transmembrane region" description="Helical" evidence="7">
    <location>
        <begin position="9"/>
        <end position="30"/>
    </location>
</feature>
<name>A0ABT1RKX6_9FIRM</name>
<reference evidence="9 10" key="1">
    <citation type="submission" date="2022-06" db="EMBL/GenBank/DDBJ databases">
        <title>Isolation of gut microbiota from human fecal samples.</title>
        <authorList>
            <person name="Pamer E.G."/>
            <person name="Barat B."/>
            <person name="Waligurski E."/>
            <person name="Medina S."/>
            <person name="Paddock L."/>
            <person name="Mostad J."/>
        </authorList>
    </citation>
    <scope>NUCLEOTIDE SEQUENCE [LARGE SCALE GENOMIC DNA]</scope>
    <source>
        <strain evidence="9 10">SL.3.17</strain>
    </source>
</reference>
<evidence type="ECO:0000256" key="4">
    <source>
        <dbReference type="ARBA" id="ARBA00022692"/>
    </source>
</evidence>
<dbReference type="Gene3D" id="1.10.3730.20">
    <property type="match status" value="1"/>
</dbReference>
<feature type="domain" description="EamA" evidence="8">
    <location>
        <begin position="156"/>
        <end position="298"/>
    </location>
</feature>
<feature type="domain" description="EamA" evidence="8">
    <location>
        <begin position="12"/>
        <end position="142"/>
    </location>
</feature>
<dbReference type="InterPro" id="IPR050638">
    <property type="entry name" value="AA-Vitamin_Transporters"/>
</dbReference>
<evidence type="ECO:0000256" key="2">
    <source>
        <dbReference type="ARBA" id="ARBA00007362"/>
    </source>
</evidence>
<evidence type="ECO:0000256" key="3">
    <source>
        <dbReference type="ARBA" id="ARBA00022475"/>
    </source>
</evidence>
<comment type="subcellular location">
    <subcellularLocation>
        <location evidence="1">Cell membrane</location>
        <topology evidence="1">Multi-pass membrane protein</topology>
    </subcellularLocation>
</comment>
<evidence type="ECO:0000256" key="5">
    <source>
        <dbReference type="ARBA" id="ARBA00022989"/>
    </source>
</evidence>
<evidence type="ECO:0000259" key="8">
    <source>
        <dbReference type="Pfam" id="PF00892"/>
    </source>
</evidence>
<dbReference type="EMBL" id="JANFXK010000002">
    <property type="protein sequence ID" value="MCQ4635606.1"/>
    <property type="molecule type" value="Genomic_DNA"/>
</dbReference>
<feature type="transmembrane region" description="Helical" evidence="7">
    <location>
        <begin position="128"/>
        <end position="149"/>
    </location>
</feature>
<evidence type="ECO:0000313" key="9">
    <source>
        <dbReference type="EMBL" id="MCQ4635606.1"/>
    </source>
</evidence>
<accession>A0ABT1RKX6</accession>
<feature type="transmembrane region" description="Helical" evidence="7">
    <location>
        <begin position="228"/>
        <end position="249"/>
    </location>
</feature>
<evidence type="ECO:0000256" key="1">
    <source>
        <dbReference type="ARBA" id="ARBA00004651"/>
    </source>
</evidence>
<feature type="transmembrane region" description="Helical" evidence="7">
    <location>
        <begin position="42"/>
        <end position="63"/>
    </location>
</feature>
<evidence type="ECO:0000256" key="6">
    <source>
        <dbReference type="ARBA" id="ARBA00023136"/>
    </source>
</evidence>
<dbReference type="Proteomes" id="UP001524502">
    <property type="component" value="Unassembled WGS sequence"/>
</dbReference>
<dbReference type="Pfam" id="PF00892">
    <property type="entry name" value="EamA"/>
    <property type="match status" value="2"/>
</dbReference>
<proteinExistence type="inferred from homology"/>
<dbReference type="PANTHER" id="PTHR32322">
    <property type="entry name" value="INNER MEMBRANE TRANSPORTER"/>
    <property type="match status" value="1"/>
</dbReference>
<organism evidence="9 10">
    <name type="scientific">Anaerovorax odorimutans</name>
    <dbReference type="NCBI Taxonomy" id="109327"/>
    <lineage>
        <taxon>Bacteria</taxon>
        <taxon>Bacillati</taxon>
        <taxon>Bacillota</taxon>
        <taxon>Clostridia</taxon>
        <taxon>Peptostreptococcales</taxon>
        <taxon>Anaerovoracaceae</taxon>
        <taxon>Anaerovorax</taxon>
    </lineage>
</organism>
<evidence type="ECO:0000256" key="7">
    <source>
        <dbReference type="SAM" id="Phobius"/>
    </source>
</evidence>
<evidence type="ECO:0000313" key="10">
    <source>
        <dbReference type="Proteomes" id="UP001524502"/>
    </source>
</evidence>
<gene>
    <name evidence="9" type="ORF">NE619_02600</name>
</gene>
<feature type="transmembrane region" description="Helical" evidence="7">
    <location>
        <begin position="155"/>
        <end position="175"/>
    </location>
</feature>
<protein>
    <submittedName>
        <fullName evidence="9">DMT family transporter</fullName>
    </submittedName>
</protein>
<keyword evidence="3" id="KW-1003">Cell membrane</keyword>
<keyword evidence="6 7" id="KW-0472">Membrane</keyword>
<dbReference type="SUPFAM" id="SSF103481">
    <property type="entry name" value="Multidrug resistance efflux transporter EmrE"/>
    <property type="match status" value="2"/>
</dbReference>
<comment type="caution">
    <text evidence="9">The sequence shown here is derived from an EMBL/GenBank/DDBJ whole genome shotgun (WGS) entry which is preliminary data.</text>
</comment>
<keyword evidence="5 7" id="KW-1133">Transmembrane helix</keyword>
<feature type="transmembrane region" description="Helical" evidence="7">
    <location>
        <begin position="281"/>
        <end position="301"/>
    </location>
</feature>
<comment type="similarity">
    <text evidence="2">Belongs to the EamA transporter family.</text>
</comment>